<dbReference type="PROSITE" id="PS51257">
    <property type="entry name" value="PROKAR_LIPOPROTEIN"/>
    <property type="match status" value="1"/>
</dbReference>
<feature type="compositionally biased region" description="Low complexity" evidence="1">
    <location>
        <begin position="34"/>
        <end position="50"/>
    </location>
</feature>
<dbReference type="EMBL" id="DVHA01000258">
    <property type="protein sequence ID" value="HIR61492.1"/>
    <property type="molecule type" value="Genomic_DNA"/>
</dbReference>
<dbReference type="Proteomes" id="UP000824241">
    <property type="component" value="Unassembled WGS sequence"/>
</dbReference>
<reference evidence="3" key="2">
    <citation type="journal article" date="2021" name="PeerJ">
        <title>Extensive microbial diversity within the chicken gut microbiome revealed by metagenomics and culture.</title>
        <authorList>
            <person name="Gilroy R."/>
            <person name="Ravi A."/>
            <person name="Getino M."/>
            <person name="Pursley I."/>
            <person name="Horton D.L."/>
            <person name="Alikhan N.F."/>
            <person name="Baker D."/>
            <person name="Gharbi K."/>
            <person name="Hall N."/>
            <person name="Watson M."/>
            <person name="Adriaenssens E.M."/>
            <person name="Foster-Nyarko E."/>
            <person name="Jarju S."/>
            <person name="Secka A."/>
            <person name="Antonio M."/>
            <person name="Oren A."/>
            <person name="Chaudhuri R.R."/>
            <person name="La Ragione R."/>
            <person name="Hildebrand F."/>
            <person name="Pallen M.J."/>
        </authorList>
    </citation>
    <scope>NUCLEOTIDE SEQUENCE</scope>
    <source>
        <strain evidence="3">CHK189-12415</strain>
    </source>
</reference>
<evidence type="ECO:0000256" key="1">
    <source>
        <dbReference type="SAM" id="MobiDB-lite"/>
    </source>
</evidence>
<keyword evidence="2" id="KW-0732">Signal</keyword>
<comment type="caution">
    <text evidence="3">The sequence shown here is derived from an EMBL/GenBank/DDBJ whole genome shotgun (WGS) entry which is preliminary data.</text>
</comment>
<sequence>MPLIRHESSRRGALALLAILVFLLSGCTEAAETSAPADSLSSSEPAASISEPEEPETPPSPMADGKLRFINDYNGNTSTVFHGDTVVYSGKGLAYQLTGGGDDYFYVQSNIGDQYVFSLCDASGTVRIEDFGGYPAGVFGNWLIVTGYNISDEEGRETVYDLRTMQPADMGLGAVSSANQIGDRLVINTADGMGVYAVDTLEQLEFYPGWYGDPLSSWTSQTLSETAGDFLMMNLYDPDTGNSQYRLYNPLTGVSYDNVSSYLDGDYFSVEVGDTYEIYDLTTGEKIDSDWRSYNYYSDAVKIYRAGTSILVSAPAYGGTKEVQYAYQSSDAPYIYVQLGDGTYDVLDLSGNLVLQLSPGEDQMVTDIGGGRLSIYNYSGGGGTVVCWPDGREREFDEYTNIVGFYGTDGLLLGSYQIGNSYLYDLLDKDGDVLLKGLKNYSYAGSDQFIYAEIGFRKGYITLDGQWLWSMSTFQTTDAEPDYYW</sequence>
<feature type="chain" id="PRO_5038669595" evidence="2">
    <location>
        <begin position="31"/>
        <end position="485"/>
    </location>
</feature>
<proteinExistence type="predicted"/>
<gene>
    <name evidence="3" type="ORF">IAB37_07970</name>
</gene>
<feature type="region of interest" description="Disordered" evidence="1">
    <location>
        <begin position="34"/>
        <end position="65"/>
    </location>
</feature>
<organism evidence="3 4">
    <name type="scientific">Candidatus Faecivivens stercoravium</name>
    <dbReference type="NCBI Taxonomy" id="2840803"/>
    <lineage>
        <taxon>Bacteria</taxon>
        <taxon>Bacillati</taxon>
        <taxon>Bacillota</taxon>
        <taxon>Clostridia</taxon>
        <taxon>Eubacteriales</taxon>
        <taxon>Oscillospiraceae</taxon>
        <taxon>Oscillospiraceae incertae sedis</taxon>
        <taxon>Candidatus Faecivivens</taxon>
    </lineage>
</organism>
<name>A0A9D1J5B2_9FIRM</name>
<feature type="signal peptide" evidence="2">
    <location>
        <begin position="1"/>
        <end position="30"/>
    </location>
</feature>
<evidence type="ECO:0000313" key="3">
    <source>
        <dbReference type="EMBL" id="HIR61492.1"/>
    </source>
</evidence>
<reference evidence="3" key="1">
    <citation type="submission" date="2020-10" db="EMBL/GenBank/DDBJ databases">
        <authorList>
            <person name="Gilroy R."/>
        </authorList>
    </citation>
    <scope>NUCLEOTIDE SEQUENCE</scope>
    <source>
        <strain evidence="3">CHK189-12415</strain>
    </source>
</reference>
<dbReference type="AlphaFoldDB" id="A0A9D1J5B2"/>
<accession>A0A9D1J5B2</accession>
<evidence type="ECO:0000256" key="2">
    <source>
        <dbReference type="SAM" id="SignalP"/>
    </source>
</evidence>
<protein>
    <submittedName>
        <fullName evidence="3">DUF5046 domain-containing protein</fullName>
    </submittedName>
</protein>
<evidence type="ECO:0000313" key="4">
    <source>
        <dbReference type="Proteomes" id="UP000824241"/>
    </source>
</evidence>